<dbReference type="PANTHER" id="PTHR28017:SF1">
    <property type="entry name" value="DASH COMPLEX SUBUNIT DAD3"/>
    <property type="match status" value="1"/>
</dbReference>
<sequence>MSQDDLELEVARTDGLLSLEQQVLDEYRQLANKLYALSNELALMNRSISEPSAAESCGDADALLTNMRGVERKMGLVYTLFKTAVYSLVLQSQEKNEE</sequence>
<reference evidence="19" key="1">
    <citation type="journal article" date="2018" name="Nat. Microbiol.">
        <title>Leveraging single-cell genomics to expand the fungal tree of life.</title>
        <authorList>
            <person name="Ahrendt S.R."/>
            <person name="Quandt C.A."/>
            <person name="Ciobanu D."/>
            <person name="Clum A."/>
            <person name="Salamov A."/>
            <person name="Andreopoulos B."/>
            <person name="Cheng J.F."/>
            <person name="Woyke T."/>
            <person name="Pelin A."/>
            <person name="Henrissat B."/>
            <person name="Reynolds N.K."/>
            <person name="Benny G.L."/>
            <person name="Smith M.E."/>
            <person name="James T.Y."/>
            <person name="Grigoriev I.V."/>
        </authorList>
    </citation>
    <scope>NUCLEOTIDE SEQUENCE [LARGE SCALE GENOMIC DNA]</scope>
    <source>
        <strain evidence="19">Baker2002</strain>
    </source>
</reference>
<dbReference type="EMBL" id="ML004487">
    <property type="protein sequence ID" value="RKP29446.1"/>
    <property type="molecule type" value="Genomic_DNA"/>
</dbReference>
<evidence type="ECO:0000256" key="17">
    <source>
        <dbReference type="ARBA" id="ARBA00044305"/>
    </source>
</evidence>
<dbReference type="GO" id="GO:0008608">
    <property type="term" value="P:attachment of spindle microtubules to kinetochore"/>
    <property type="evidence" value="ECO:0007669"/>
    <property type="project" value="InterPro"/>
</dbReference>
<dbReference type="Pfam" id="PF08656">
    <property type="entry name" value="DASH_Dad3"/>
    <property type="match status" value="1"/>
</dbReference>
<keyword evidence="7" id="KW-0132">Cell division</keyword>
<keyword evidence="6" id="KW-0963">Cytoplasm</keyword>
<dbReference type="GO" id="GO:0042729">
    <property type="term" value="C:DASH complex"/>
    <property type="evidence" value="ECO:0007669"/>
    <property type="project" value="InterPro"/>
</dbReference>
<protein>
    <recommendedName>
        <fullName evidence="16">DASH complex subunit DAD3</fullName>
    </recommendedName>
    <alternativeName>
        <fullName evidence="17">Outer kinetochore protein DAD3</fullName>
    </alternativeName>
</protein>
<evidence type="ECO:0000256" key="7">
    <source>
        <dbReference type="ARBA" id="ARBA00022618"/>
    </source>
</evidence>
<organism evidence="18 19">
    <name type="scientific">Metschnikowia bicuspidata</name>
    <dbReference type="NCBI Taxonomy" id="27322"/>
    <lineage>
        <taxon>Eukaryota</taxon>
        <taxon>Fungi</taxon>
        <taxon>Dikarya</taxon>
        <taxon>Ascomycota</taxon>
        <taxon>Saccharomycotina</taxon>
        <taxon>Pichiomycetes</taxon>
        <taxon>Metschnikowiaceae</taxon>
        <taxon>Metschnikowia</taxon>
    </lineage>
</organism>
<dbReference type="AlphaFoldDB" id="A0A4P9Z9P3"/>
<keyword evidence="19" id="KW-1185">Reference proteome</keyword>
<name>A0A4P9Z9P3_9ASCO</name>
<evidence type="ECO:0000256" key="5">
    <source>
        <dbReference type="ARBA" id="ARBA00022454"/>
    </source>
</evidence>
<keyword evidence="13" id="KW-0539">Nucleus</keyword>
<evidence type="ECO:0000256" key="4">
    <source>
        <dbReference type="ARBA" id="ARBA00006277"/>
    </source>
</evidence>
<accession>A0A4P9Z9P3</accession>
<dbReference type="InterPro" id="IPR013965">
    <property type="entry name" value="DASH_Dad3"/>
</dbReference>
<evidence type="ECO:0000256" key="9">
    <source>
        <dbReference type="ARBA" id="ARBA00022776"/>
    </source>
</evidence>
<keyword evidence="14" id="KW-0131">Cell cycle</keyword>
<keyword evidence="15" id="KW-0137">Centromere</keyword>
<dbReference type="GO" id="GO:0051010">
    <property type="term" value="F:microtubule plus-end binding"/>
    <property type="evidence" value="ECO:0007669"/>
    <property type="project" value="TreeGrafter"/>
</dbReference>
<dbReference type="GO" id="GO:0005874">
    <property type="term" value="C:microtubule"/>
    <property type="evidence" value="ECO:0007669"/>
    <property type="project" value="UniProtKB-KW"/>
</dbReference>
<evidence type="ECO:0000256" key="11">
    <source>
        <dbReference type="ARBA" id="ARBA00022838"/>
    </source>
</evidence>
<evidence type="ECO:0000313" key="19">
    <source>
        <dbReference type="Proteomes" id="UP000268321"/>
    </source>
</evidence>
<dbReference type="GO" id="GO:0051301">
    <property type="term" value="P:cell division"/>
    <property type="evidence" value="ECO:0007669"/>
    <property type="project" value="UniProtKB-KW"/>
</dbReference>
<dbReference type="OrthoDB" id="2443965at2759"/>
<evidence type="ECO:0000256" key="12">
    <source>
        <dbReference type="ARBA" id="ARBA00023212"/>
    </source>
</evidence>
<evidence type="ECO:0000256" key="1">
    <source>
        <dbReference type="ARBA" id="ARBA00004123"/>
    </source>
</evidence>
<keyword evidence="5" id="KW-0158">Chromosome</keyword>
<evidence type="ECO:0000256" key="10">
    <source>
        <dbReference type="ARBA" id="ARBA00022829"/>
    </source>
</evidence>
<evidence type="ECO:0000256" key="8">
    <source>
        <dbReference type="ARBA" id="ARBA00022701"/>
    </source>
</evidence>
<gene>
    <name evidence="18" type="ORF">METBISCDRAFT_18629</name>
</gene>
<evidence type="ECO:0000256" key="13">
    <source>
        <dbReference type="ARBA" id="ARBA00023242"/>
    </source>
</evidence>
<evidence type="ECO:0000256" key="6">
    <source>
        <dbReference type="ARBA" id="ARBA00022490"/>
    </source>
</evidence>
<comment type="subcellular location">
    <subcellularLocation>
        <location evidence="3">Chromosome</location>
        <location evidence="3">Centromere</location>
        <location evidence="3">Kinetochore</location>
    </subcellularLocation>
    <subcellularLocation>
        <location evidence="2">Cytoplasm</location>
        <location evidence="2">Cytoskeleton</location>
        <location evidence="2">Spindle</location>
    </subcellularLocation>
    <subcellularLocation>
        <location evidence="1">Nucleus</location>
    </subcellularLocation>
</comment>
<dbReference type="PANTHER" id="PTHR28017">
    <property type="entry name" value="DASH COMPLEX SUBUNIT DAD3"/>
    <property type="match status" value="1"/>
</dbReference>
<keyword evidence="10" id="KW-0159">Chromosome partition</keyword>
<evidence type="ECO:0000256" key="14">
    <source>
        <dbReference type="ARBA" id="ARBA00023306"/>
    </source>
</evidence>
<evidence type="ECO:0000256" key="2">
    <source>
        <dbReference type="ARBA" id="ARBA00004186"/>
    </source>
</evidence>
<evidence type="ECO:0000256" key="16">
    <source>
        <dbReference type="ARBA" id="ARBA00044179"/>
    </source>
</evidence>
<dbReference type="Proteomes" id="UP000268321">
    <property type="component" value="Unassembled WGS sequence"/>
</dbReference>
<keyword evidence="9" id="KW-0498">Mitosis</keyword>
<evidence type="ECO:0000313" key="18">
    <source>
        <dbReference type="EMBL" id="RKP29446.1"/>
    </source>
</evidence>
<dbReference type="GO" id="GO:0072686">
    <property type="term" value="C:mitotic spindle"/>
    <property type="evidence" value="ECO:0007669"/>
    <property type="project" value="InterPro"/>
</dbReference>
<proteinExistence type="inferred from homology"/>
<keyword evidence="12" id="KW-0206">Cytoskeleton</keyword>
<evidence type="ECO:0000256" key="15">
    <source>
        <dbReference type="ARBA" id="ARBA00023328"/>
    </source>
</evidence>
<comment type="similarity">
    <text evidence="4">Belongs to the DASH complex DAD3 family.</text>
</comment>
<evidence type="ECO:0000256" key="3">
    <source>
        <dbReference type="ARBA" id="ARBA00004629"/>
    </source>
</evidence>
<keyword evidence="8" id="KW-0493">Microtubule</keyword>
<keyword evidence="11" id="KW-0995">Kinetochore</keyword>